<dbReference type="CDD" id="cd23165">
    <property type="entry name" value="Prefoldin_4"/>
    <property type="match status" value="1"/>
</dbReference>
<dbReference type="FunFam" id="1.10.287.370:FF:000005">
    <property type="entry name" value="Prefoldin subunit 4"/>
    <property type="match status" value="1"/>
</dbReference>
<comment type="function">
    <text evidence="3">Binds specifically to cytosolic chaperonin (c-CPN) and transfers target proteins to it. Binds to nascent polypeptide chain and promotes folding in an environment in which there are many competing pathways for nonnative proteins.</text>
</comment>
<accession>A0A8F3AIG4</accession>
<gene>
    <name evidence="5" type="ORF">CA7LBN_004217</name>
</gene>
<dbReference type="Gene3D" id="1.10.287.370">
    <property type="match status" value="1"/>
</dbReference>
<keyword evidence="2" id="KW-0143">Chaperone</keyword>
<dbReference type="GO" id="GO:0006457">
    <property type="term" value="P:protein folding"/>
    <property type="evidence" value="ECO:0007669"/>
    <property type="project" value="InterPro"/>
</dbReference>
<dbReference type="PANTHER" id="PTHR21100">
    <property type="entry name" value="PREFOLDIN SUBUNIT 4"/>
    <property type="match status" value="1"/>
</dbReference>
<sequence length="162" mass="18953">MLSVVEIDFNGFGNIKLNFDRLSSLILLSRYYTMELLPSGQQNSVEVLWEDQQKINKFSSLIYKKDALTERLEKLKSEKEYIEDLAMEIELLDEDEKIQYKIGDAFVFLKAEAAIEAINKQNETLDTQIFELKDQIEVIEDHLASYKKDLYAKFGNNIQLER</sequence>
<dbReference type="SUPFAM" id="SSF46579">
    <property type="entry name" value="Prefoldin"/>
    <property type="match status" value="1"/>
</dbReference>
<dbReference type="InterPro" id="IPR002777">
    <property type="entry name" value="PFD_beta-like"/>
</dbReference>
<dbReference type="GO" id="GO:0016272">
    <property type="term" value="C:prefoldin complex"/>
    <property type="evidence" value="ECO:0007669"/>
    <property type="project" value="InterPro"/>
</dbReference>
<evidence type="ECO:0000256" key="2">
    <source>
        <dbReference type="ARBA" id="ARBA00023186"/>
    </source>
</evidence>
<name>A0A8F3AIG4_CANAR</name>
<evidence type="ECO:0000256" key="4">
    <source>
        <dbReference type="SAM" id="Coils"/>
    </source>
</evidence>
<dbReference type="AlphaFoldDB" id="A0A8F3AIG4"/>
<dbReference type="PANTHER" id="PTHR21100:SF9">
    <property type="entry name" value="PREFOLDIN SUBUNIT 4"/>
    <property type="match status" value="1"/>
</dbReference>
<dbReference type="EMBL" id="CP076753">
    <property type="protein sequence ID" value="QWW25335.1"/>
    <property type="molecule type" value="Genomic_DNA"/>
</dbReference>
<dbReference type="InterPro" id="IPR009053">
    <property type="entry name" value="Prefoldin"/>
</dbReference>
<keyword evidence="4" id="KW-0175">Coiled coil</keyword>
<organism evidence="5">
    <name type="scientific">Candidozyma auris</name>
    <name type="common">Yeast</name>
    <name type="synonym">Candida auris</name>
    <dbReference type="NCBI Taxonomy" id="498019"/>
    <lineage>
        <taxon>Eukaryota</taxon>
        <taxon>Fungi</taxon>
        <taxon>Dikarya</taxon>
        <taxon>Ascomycota</taxon>
        <taxon>Saccharomycotina</taxon>
        <taxon>Pichiomycetes</taxon>
        <taxon>Metschnikowiaceae</taxon>
        <taxon>Candidozyma</taxon>
    </lineage>
</organism>
<proteinExistence type="inferred from homology"/>
<evidence type="ECO:0000256" key="3">
    <source>
        <dbReference type="ARBA" id="ARBA00024667"/>
    </source>
</evidence>
<dbReference type="Pfam" id="PF01920">
    <property type="entry name" value="Prefoldin_2"/>
    <property type="match status" value="1"/>
</dbReference>
<evidence type="ECO:0000256" key="1">
    <source>
        <dbReference type="ARBA" id="ARBA00008045"/>
    </source>
</evidence>
<reference evidence="5" key="1">
    <citation type="submission" date="2021-06" db="EMBL/GenBank/DDBJ databases">
        <title>Candida auris outbreak in lebanese hospital.</title>
        <authorList>
            <person name="Finianos M."/>
        </authorList>
    </citation>
    <scope>NUCLEOTIDE SEQUENCE</scope>
    <source>
        <strain evidence="5">CA7LBN</strain>
    </source>
</reference>
<dbReference type="GO" id="GO:0005737">
    <property type="term" value="C:cytoplasm"/>
    <property type="evidence" value="ECO:0007669"/>
    <property type="project" value="UniProtKB-ARBA"/>
</dbReference>
<dbReference type="Proteomes" id="UP000825438">
    <property type="component" value="Chromosome V"/>
</dbReference>
<dbReference type="GO" id="GO:0051082">
    <property type="term" value="F:unfolded protein binding"/>
    <property type="evidence" value="ECO:0007669"/>
    <property type="project" value="InterPro"/>
</dbReference>
<dbReference type="InterPro" id="IPR016661">
    <property type="entry name" value="PFDN4"/>
</dbReference>
<protein>
    <recommendedName>
        <fullName evidence="6">Prefoldin subunit 4</fullName>
    </recommendedName>
</protein>
<evidence type="ECO:0000313" key="5">
    <source>
        <dbReference type="EMBL" id="QWW25335.1"/>
    </source>
</evidence>
<comment type="similarity">
    <text evidence="1">Belongs to the prefoldin subunit beta family.</text>
</comment>
<feature type="coiled-coil region" evidence="4">
    <location>
        <begin position="58"/>
        <end position="149"/>
    </location>
</feature>
<evidence type="ECO:0008006" key="6">
    <source>
        <dbReference type="Google" id="ProtNLM"/>
    </source>
</evidence>